<dbReference type="Pfam" id="PF04246">
    <property type="entry name" value="RseC_MucC"/>
    <property type="match status" value="1"/>
</dbReference>
<proteinExistence type="predicted"/>
<protein>
    <recommendedName>
        <fullName evidence="3">Positive regulator of sigma(E), RseC/MucC</fullName>
    </recommendedName>
</protein>
<accession>A0A644Y4J1</accession>
<reference evidence="2" key="1">
    <citation type="submission" date="2019-08" db="EMBL/GenBank/DDBJ databases">
        <authorList>
            <person name="Kucharzyk K."/>
            <person name="Murdoch R.W."/>
            <person name="Higgins S."/>
            <person name="Loffler F."/>
        </authorList>
    </citation>
    <scope>NUCLEOTIDE SEQUENCE</scope>
</reference>
<feature type="transmembrane region" description="Helical" evidence="1">
    <location>
        <begin position="106"/>
        <end position="126"/>
    </location>
</feature>
<evidence type="ECO:0008006" key="3">
    <source>
        <dbReference type="Google" id="ProtNLM"/>
    </source>
</evidence>
<evidence type="ECO:0000256" key="1">
    <source>
        <dbReference type="SAM" id="Phobius"/>
    </source>
</evidence>
<name>A0A644Y4J1_9ZZZZ</name>
<dbReference type="AlphaFoldDB" id="A0A644Y4J1"/>
<sequence length="139" mass="15267">MSQLIEHAGVIHQINGKHIKVQILQESACGGCHAKGACSAADMKDKYVDVESDGSDYKVGEHVTLYGQSSMGLFAVLLAFVIPFLLILLTLFILKNYTDNEAISGSIALGTLLPYFIILSFFNSRLKSKLKFHIKRYGA</sequence>
<comment type="caution">
    <text evidence="2">The sequence shown here is derived from an EMBL/GenBank/DDBJ whole genome shotgun (WGS) entry which is preliminary data.</text>
</comment>
<dbReference type="EMBL" id="VSSQ01003898">
    <property type="protein sequence ID" value="MPM22848.1"/>
    <property type="molecule type" value="Genomic_DNA"/>
</dbReference>
<evidence type="ECO:0000313" key="2">
    <source>
        <dbReference type="EMBL" id="MPM22848.1"/>
    </source>
</evidence>
<organism evidence="2">
    <name type="scientific">bioreactor metagenome</name>
    <dbReference type="NCBI Taxonomy" id="1076179"/>
    <lineage>
        <taxon>unclassified sequences</taxon>
        <taxon>metagenomes</taxon>
        <taxon>ecological metagenomes</taxon>
    </lineage>
</organism>
<keyword evidence="1" id="KW-0472">Membrane</keyword>
<keyword evidence="1" id="KW-0812">Transmembrane</keyword>
<gene>
    <name evidence="2" type="ORF">SDC9_69307</name>
</gene>
<keyword evidence="1" id="KW-1133">Transmembrane helix</keyword>
<feature type="transmembrane region" description="Helical" evidence="1">
    <location>
        <begin position="73"/>
        <end position="94"/>
    </location>
</feature>